<dbReference type="EMBL" id="WBUI01000003">
    <property type="protein sequence ID" value="KAB2934268.1"/>
    <property type="molecule type" value="Genomic_DNA"/>
</dbReference>
<evidence type="ECO:0000259" key="12">
    <source>
        <dbReference type="Pfam" id="PF01467"/>
    </source>
</evidence>
<dbReference type="GO" id="GO:0005524">
    <property type="term" value="F:ATP binding"/>
    <property type="evidence" value="ECO:0007669"/>
    <property type="project" value="UniProtKB-KW"/>
</dbReference>
<dbReference type="SUPFAM" id="SSF52374">
    <property type="entry name" value="Nucleotidylyl transferase"/>
    <property type="match status" value="1"/>
</dbReference>
<accession>A0A833M306</accession>
<comment type="function">
    <text evidence="1 11">Catalyzes the reversible adenylation of nicotinate mononucleotide (NaMN) to nicotinic acid adenine dinucleotide (NaAD).</text>
</comment>
<comment type="caution">
    <text evidence="13">The sequence shown here is derived from an EMBL/GenBank/DDBJ whole genome shotgun (WGS) entry which is preliminary data.</text>
</comment>
<keyword evidence="7 11" id="KW-0547">Nucleotide-binding</keyword>
<comment type="catalytic activity">
    <reaction evidence="10 11">
        <text>nicotinate beta-D-ribonucleotide + ATP + H(+) = deamido-NAD(+) + diphosphate</text>
        <dbReference type="Rhea" id="RHEA:22860"/>
        <dbReference type="ChEBI" id="CHEBI:15378"/>
        <dbReference type="ChEBI" id="CHEBI:30616"/>
        <dbReference type="ChEBI" id="CHEBI:33019"/>
        <dbReference type="ChEBI" id="CHEBI:57502"/>
        <dbReference type="ChEBI" id="CHEBI:58437"/>
        <dbReference type="EC" id="2.7.7.18"/>
    </reaction>
</comment>
<evidence type="ECO:0000256" key="4">
    <source>
        <dbReference type="ARBA" id="ARBA00022642"/>
    </source>
</evidence>
<dbReference type="InterPro" id="IPR005248">
    <property type="entry name" value="NadD/NMNAT"/>
</dbReference>
<keyword evidence="8 11" id="KW-0067">ATP-binding</keyword>
<dbReference type="NCBIfam" id="TIGR00125">
    <property type="entry name" value="cyt_tran_rel"/>
    <property type="match status" value="1"/>
</dbReference>
<feature type="domain" description="Cytidyltransferase-like" evidence="12">
    <location>
        <begin position="25"/>
        <end position="195"/>
    </location>
</feature>
<keyword evidence="9 11" id="KW-0520">NAD</keyword>
<dbReference type="PANTHER" id="PTHR39321">
    <property type="entry name" value="NICOTINATE-NUCLEOTIDE ADENYLYLTRANSFERASE-RELATED"/>
    <property type="match status" value="1"/>
</dbReference>
<dbReference type="EC" id="2.7.7.18" evidence="11"/>
<keyword evidence="6 11" id="KW-0548">Nucleotidyltransferase</keyword>
<keyword evidence="5 11" id="KW-0808">Transferase</keyword>
<evidence type="ECO:0000256" key="8">
    <source>
        <dbReference type="ARBA" id="ARBA00022840"/>
    </source>
</evidence>
<dbReference type="PANTHER" id="PTHR39321:SF3">
    <property type="entry name" value="PHOSPHOPANTETHEINE ADENYLYLTRANSFERASE"/>
    <property type="match status" value="1"/>
</dbReference>
<dbReference type="Pfam" id="PF01467">
    <property type="entry name" value="CTP_transf_like"/>
    <property type="match status" value="1"/>
</dbReference>
<dbReference type="Gene3D" id="3.40.50.620">
    <property type="entry name" value="HUPs"/>
    <property type="match status" value="1"/>
</dbReference>
<evidence type="ECO:0000256" key="10">
    <source>
        <dbReference type="ARBA" id="ARBA00048721"/>
    </source>
</evidence>
<evidence type="ECO:0000256" key="1">
    <source>
        <dbReference type="ARBA" id="ARBA00002324"/>
    </source>
</evidence>
<dbReference type="InterPro" id="IPR004821">
    <property type="entry name" value="Cyt_trans-like"/>
</dbReference>
<evidence type="ECO:0000256" key="5">
    <source>
        <dbReference type="ARBA" id="ARBA00022679"/>
    </source>
</evidence>
<gene>
    <name evidence="11 13" type="primary">nadD</name>
    <name evidence="13" type="ORF">F9K24_04375</name>
</gene>
<organism evidence="13 14">
    <name type="scientific">Leptonema illini</name>
    <dbReference type="NCBI Taxonomy" id="183"/>
    <lineage>
        <taxon>Bacteria</taxon>
        <taxon>Pseudomonadati</taxon>
        <taxon>Spirochaetota</taxon>
        <taxon>Spirochaetia</taxon>
        <taxon>Leptospirales</taxon>
        <taxon>Leptospiraceae</taxon>
        <taxon>Leptonema</taxon>
    </lineage>
</organism>
<protein>
    <recommendedName>
        <fullName evidence="11">Probable nicotinate-nucleotide adenylyltransferase</fullName>
        <ecNumber evidence="11">2.7.7.18</ecNumber>
    </recommendedName>
    <alternativeName>
        <fullName evidence="11">Deamido-NAD(+) diphosphorylase</fullName>
    </alternativeName>
    <alternativeName>
        <fullName evidence="11">Deamido-NAD(+) pyrophosphorylase</fullName>
    </alternativeName>
    <alternativeName>
        <fullName evidence="11">Nicotinate mononucleotide adenylyltransferase</fullName>
        <shortName evidence="11">NaMN adenylyltransferase</shortName>
    </alternativeName>
</protein>
<dbReference type="CDD" id="cd02165">
    <property type="entry name" value="NMNAT"/>
    <property type="match status" value="1"/>
</dbReference>
<proteinExistence type="inferred from homology"/>
<dbReference type="HAMAP" id="MF_00244">
    <property type="entry name" value="NaMN_adenylyltr"/>
    <property type="match status" value="1"/>
</dbReference>
<evidence type="ECO:0000256" key="6">
    <source>
        <dbReference type="ARBA" id="ARBA00022695"/>
    </source>
</evidence>
<dbReference type="NCBIfam" id="TIGR00482">
    <property type="entry name" value="nicotinate (nicotinamide) nucleotide adenylyltransferase"/>
    <property type="match status" value="1"/>
</dbReference>
<dbReference type="Proteomes" id="UP000460298">
    <property type="component" value="Unassembled WGS sequence"/>
</dbReference>
<dbReference type="InterPro" id="IPR014729">
    <property type="entry name" value="Rossmann-like_a/b/a_fold"/>
</dbReference>
<keyword evidence="4 11" id="KW-0662">Pyridine nucleotide biosynthesis</keyword>
<evidence type="ECO:0000256" key="3">
    <source>
        <dbReference type="ARBA" id="ARBA00009014"/>
    </source>
</evidence>
<evidence type="ECO:0000313" key="13">
    <source>
        <dbReference type="EMBL" id="KAB2934268.1"/>
    </source>
</evidence>
<dbReference type="GO" id="GO:0009435">
    <property type="term" value="P:NAD+ biosynthetic process"/>
    <property type="evidence" value="ECO:0007669"/>
    <property type="project" value="UniProtKB-UniRule"/>
</dbReference>
<dbReference type="UniPathway" id="UPA00253">
    <property type="reaction ID" value="UER00332"/>
</dbReference>
<dbReference type="GO" id="GO:0004515">
    <property type="term" value="F:nicotinate-nucleotide adenylyltransferase activity"/>
    <property type="evidence" value="ECO:0007669"/>
    <property type="project" value="UniProtKB-UniRule"/>
</dbReference>
<sequence>MKERLLSILRGGDALKTPPPAGRMLFGGSFNPVHLGHLALIRYVIEHDLARSVLLMPAGRSPFKGTGQYAPAEHRLKMLELAVQGLPDDLQARIAISDAELRRPGPSYTAETLQSLDDGIDTALLIGADSLESFDQWKEADWILGRVPLYVVYRAGIDDAQVQSWRRRLQGFFPVANVYLIPFEPPACSSTYLRQAIATGAGFEQLKACLPQSVFAYIKHVGLYREEA</sequence>
<evidence type="ECO:0000256" key="9">
    <source>
        <dbReference type="ARBA" id="ARBA00023027"/>
    </source>
</evidence>
<evidence type="ECO:0000313" key="14">
    <source>
        <dbReference type="Proteomes" id="UP000460298"/>
    </source>
</evidence>
<evidence type="ECO:0000256" key="11">
    <source>
        <dbReference type="HAMAP-Rule" id="MF_00244"/>
    </source>
</evidence>
<comment type="pathway">
    <text evidence="2 11">Cofactor biosynthesis; NAD(+) biosynthesis; deamido-NAD(+) from nicotinate D-ribonucleotide: step 1/1.</text>
</comment>
<reference evidence="13 14" key="1">
    <citation type="submission" date="2019-10" db="EMBL/GenBank/DDBJ databases">
        <title>Extracellular Electron Transfer in a Candidatus Methanoperedens spp. Enrichment Culture.</title>
        <authorList>
            <person name="Berger S."/>
            <person name="Rangel Shaw D."/>
            <person name="Berben T."/>
            <person name="In 'T Zandt M."/>
            <person name="Frank J."/>
            <person name="Reimann J."/>
            <person name="Jetten M.S.M."/>
            <person name="Welte C.U."/>
        </authorList>
    </citation>
    <scope>NUCLEOTIDE SEQUENCE [LARGE SCALE GENOMIC DNA]</scope>
    <source>
        <strain evidence="13">SB12</strain>
    </source>
</reference>
<evidence type="ECO:0000256" key="7">
    <source>
        <dbReference type="ARBA" id="ARBA00022741"/>
    </source>
</evidence>
<comment type="similarity">
    <text evidence="3 11">Belongs to the NadD family.</text>
</comment>
<evidence type="ECO:0000256" key="2">
    <source>
        <dbReference type="ARBA" id="ARBA00005019"/>
    </source>
</evidence>
<name>A0A833M306_9LEPT</name>
<dbReference type="AlphaFoldDB" id="A0A833M306"/>